<reference evidence="4" key="1">
    <citation type="submission" date="2017-02" db="UniProtKB">
        <authorList>
            <consortium name="WormBaseParasite"/>
        </authorList>
    </citation>
    <scope>IDENTIFICATION</scope>
</reference>
<evidence type="ECO:0000313" key="3">
    <source>
        <dbReference type="Proteomes" id="UP000274756"/>
    </source>
</evidence>
<keyword evidence="3" id="KW-1185">Reference proteome</keyword>
<dbReference type="AlphaFoldDB" id="A0A0N4UJ10"/>
<name>A0A0N4UJ10_DRAME</name>
<dbReference type="WBParaSite" id="DME_0000761901-mRNA-1">
    <property type="protein sequence ID" value="DME_0000761901-mRNA-1"/>
    <property type="gene ID" value="DME_0000761901"/>
</dbReference>
<dbReference type="EMBL" id="UYYG01000036">
    <property type="protein sequence ID" value="VDN51913.1"/>
    <property type="molecule type" value="Genomic_DNA"/>
</dbReference>
<gene>
    <name evidence="1" type="ORF">DME_LOCUS1886</name>
</gene>
<dbReference type="Proteomes" id="UP000274756">
    <property type="component" value="Unassembled WGS sequence"/>
</dbReference>
<protein>
    <submittedName>
        <fullName evidence="4">Zf-RVT domain-containing protein</fullName>
    </submittedName>
</protein>
<dbReference type="Proteomes" id="UP000038040">
    <property type="component" value="Unplaced"/>
</dbReference>
<evidence type="ECO:0000313" key="2">
    <source>
        <dbReference type="Proteomes" id="UP000038040"/>
    </source>
</evidence>
<proteinExistence type="predicted"/>
<organism evidence="2 4">
    <name type="scientific">Dracunculus medinensis</name>
    <name type="common">Guinea worm</name>
    <dbReference type="NCBI Taxonomy" id="318479"/>
    <lineage>
        <taxon>Eukaryota</taxon>
        <taxon>Metazoa</taxon>
        <taxon>Ecdysozoa</taxon>
        <taxon>Nematoda</taxon>
        <taxon>Chromadorea</taxon>
        <taxon>Rhabditida</taxon>
        <taxon>Spirurina</taxon>
        <taxon>Dracunculoidea</taxon>
        <taxon>Dracunculidae</taxon>
        <taxon>Dracunculus</taxon>
    </lineage>
</organism>
<accession>A0A0N4UJ10</accession>
<evidence type="ECO:0000313" key="4">
    <source>
        <dbReference type="WBParaSite" id="DME_0000761901-mRNA-1"/>
    </source>
</evidence>
<sequence>MIWDITGMPIKAVKDRLKRWKEFFEAKFNHYAPSVVPNMTDSSVQPYVCNCEPPTKEEIISVIHKLKASKTSGQSGLRAECFECCSSSFITHLQQMLFSGMQKEIVPEDWRINSASSL</sequence>
<evidence type="ECO:0000313" key="1">
    <source>
        <dbReference type="EMBL" id="VDN51913.1"/>
    </source>
</evidence>
<dbReference type="OrthoDB" id="410381at2759"/>
<reference evidence="1 3" key="2">
    <citation type="submission" date="2018-11" db="EMBL/GenBank/DDBJ databases">
        <authorList>
            <consortium name="Pathogen Informatics"/>
        </authorList>
    </citation>
    <scope>NUCLEOTIDE SEQUENCE [LARGE SCALE GENOMIC DNA]</scope>
</reference>